<dbReference type="PROSITE" id="PS00018">
    <property type="entry name" value="EF_HAND_1"/>
    <property type="match status" value="1"/>
</dbReference>
<evidence type="ECO:0000256" key="1">
    <source>
        <dbReference type="SAM" id="SignalP"/>
    </source>
</evidence>
<dbReference type="OrthoDB" id="7852162at2"/>
<dbReference type="InterPro" id="IPR011992">
    <property type="entry name" value="EF-hand-dom_pair"/>
</dbReference>
<keyword evidence="3" id="KW-1185">Reference proteome</keyword>
<sequence>MRFHKIFTTTAVAALLASTAANAQMFGDDYGTDMDYDTFNTGFGETGYYDAWDMNDDAMLDENEFATGVYADWDQDGDLEITEEEYTMGTERWFGEDYDTAFTDWDADESGYLDQSEFGDAWDNEYYTEWDTDQDTLLSQDEYTTGLYDSADYDENQVITVEEEGWFEGWFDGDDVEAEIQEVGDVL</sequence>
<dbReference type="AlphaFoldDB" id="A0A1I5NAZ5"/>
<protein>
    <recommendedName>
        <fullName evidence="4">EF hand</fullName>
    </recommendedName>
</protein>
<dbReference type="SUPFAM" id="SSF47473">
    <property type="entry name" value="EF-hand"/>
    <property type="match status" value="1"/>
</dbReference>
<proteinExistence type="predicted"/>
<dbReference type="EMBL" id="FOXA01000003">
    <property type="protein sequence ID" value="SFP18381.1"/>
    <property type="molecule type" value="Genomic_DNA"/>
</dbReference>
<reference evidence="2 3" key="1">
    <citation type="submission" date="2016-10" db="EMBL/GenBank/DDBJ databases">
        <authorList>
            <person name="de Groot N.N."/>
        </authorList>
    </citation>
    <scope>NUCLEOTIDE SEQUENCE [LARGE SCALE GENOMIC DNA]</scope>
    <source>
        <strain evidence="2 3">DSM 19547</strain>
    </source>
</reference>
<keyword evidence="1" id="KW-0732">Signal</keyword>
<feature type="chain" id="PRO_5011510552" description="EF hand" evidence="1">
    <location>
        <begin position="24"/>
        <end position="187"/>
    </location>
</feature>
<accession>A0A1I5NAZ5</accession>
<evidence type="ECO:0008006" key="4">
    <source>
        <dbReference type="Google" id="ProtNLM"/>
    </source>
</evidence>
<dbReference type="Proteomes" id="UP000199356">
    <property type="component" value="Unassembled WGS sequence"/>
</dbReference>
<dbReference type="RefSeq" id="WP_093419127.1">
    <property type="nucleotide sequence ID" value="NZ_FOXA01000003.1"/>
</dbReference>
<dbReference type="Gene3D" id="1.10.238.10">
    <property type="entry name" value="EF-hand"/>
    <property type="match status" value="1"/>
</dbReference>
<name>A0A1I5NAZ5_9RHOB</name>
<evidence type="ECO:0000313" key="3">
    <source>
        <dbReference type="Proteomes" id="UP000199356"/>
    </source>
</evidence>
<feature type="signal peptide" evidence="1">
    <location>
        <begin position="1"/>
        <end position="23"/>
    </location>
</feature>
<organism evidence="2 3">
    <name type="scientific">Tranquillimonas alkanivorans</name>
    <dbReference type="NCBI Taxonomy" id="441119"/>
    <lineage>
        <taxon>Bacteria</taxon>
        <taxon>Pseudomonadati</taxon>
        <taxon>Pseudomonadota</taxon>
        <taxon>Alphaproteobacteria</taxon>
        <taxon>Rhodobacterales</taxon>
        <taxon>Roseobacteraceae</taxon>
        <taxon>Tranquillimonas</taxon>
    </lineage>
</organism>
<evidence type="ECO:0000313" key="2">
    <source>
        <dbReference type="EMBL" id="SFP18381.1"/>
    </source>
</evidence>
<gene>
    <name evidence="2" type="ORF">SAMN04488047_103165</name>
</gene>
<dbReference type="InterPro" id="IPR018247">
    <property type="entry name" value="EF_Hand_1_Ca_BS"/>
</dbReference>